<reference evidence="1 2" key="1">
    <citation type="submission" date="2020-06" db="EMBL/GenBank/DDBJ databases">
        <authorList>
            <person name="Li R."/>
            <person name="Bekaert M."/>
        </authorList>
    </citation>
    <scope>NUCLEOTIDE SEQUENCE [LARGE SCALE GENOMIC DNA]</scope>
    <source>
        <strain evidence="2">wild</strain>
    </source>
</reference>
<accession>A0A6J8A542</accession>
<sequence length="283" mass="32005">MLALLLDVELASQRDEFSIRQKPGEFSGEWSDIATKKPVIKDSKDCSEISALFHDDGTMRKSCKADLCHQLEDETSYCHSIPEFDKSLTVLIRDGMSLILCINPKNLKPLVTLGTEIVQSQLCCFSRATFVVGIFDRYDVKLSIKAVEQNQRSNFTPKVKGLPSNRRLLPSRLEKVLSASEIWQACVQFPWNLIVFYHKKKHNALANNSELTLAGTFSDPQIVKRICAKTVIDCVDLYSTHEGADKRMILYALYADRQFESGSCKRRIIVKPSDTDVLVLCVH</sequence>
<dbReference type="EMBL" id="CACVKT020000585">
    <property type="protein sequence ID" value="CAC5361236.1"/>
    <property type="molecule type" value="Genomic_DNA"/>
</dbReference>
<evidence type="ECO:0000313" key="2">
    <source>
        <dbReference type="Proteomes" id="UP000507470"/>
    </source>
</evidence>
<dbReference type="Proteomes" id="UP000507470">
    <property type="component" value="Unassembled WGS sequence"/>
</dbReference>
<dbReference type="AlphaFoldDB" id="A0A6J8A542"/>
<keyword evidence="2" id="KW-1185">Reference proteome</keyword>
<organism evidence="1 2">
    <name type="scientific">Mytilus coruscus</name>
    <name type="common">Sea mussel</name>
    <dbReference type="NCBI Taxonomy" id="42192"/>
    <lineage>
        <taxon>Eukaryota</taxon>
        <taxon>Metazoa</taxon>
        <taxon>Spiralia</taxon>
        <taxon>Lophotrochozoa</taxon>
        <taxon>Mollusca</taxon>
        <taxon>Bivalvia</taxon>
        <taxon>Autobranchia</taxon>
        <taxon>Pteriomorphia</taxon>
        <taxon>Mytilida</taxon>
        <taxon>Mytiloidea</taxon>
        <taxon>Mytilidae</taxon>
        <taxon>Mytilinae</taxon>
        <taxon>Mytilus</taxon>
    </lineage>
</organism>
<name>A0A6J8A542_MYTCO</name>
<dbReference type="OrthoDB" id="7387685at2759"/>
<protein>
    <submittedName>
        <fullName evidence="1">Uncharacterized protein</fullName>
    </submittedName>
</protein>
<gene>
    <name evidence="1" type="ORF">MCOR_3439</name>
</gene>
<proteinExistence type="predicted"/>
<evidence type="ECO:0000313" key="1">
    <source>
        <dbReference type="EMBL" id="CAC5361236.1"/>
    </source>
</evidence>